<protein>
    <recommendedName>
        <fullName evidence="5">Secreted protein</fullName>
    </recommendedName>
</protein>
<gene>
    <name evidence="3" type="ORF">ACH49W_17930</name>
</gene>
<dbReference type="RefSeq" id="WP_357405736.1">
    <property type="nucleotide sequence ID" value="NZ_JBEYCD010000007.1"/>
</dbReference>
<feature type="region of interest" description="Disordered" evidence="1">
    <location>
        <begin position="27"/>
        <end position="46"/>
    </location>
</feature>
<dbReference type="Proteomes" id="UP001611415">
    <property type="component" value="Unassembled WGS sequence"/>
</dbReference>
<evidence type="ECO:0008006" key="5">
    <source>
        <dbReference type="Google" id="ProtNLM"/>
    </source>
</evidence>
<evidence type="ECO:0000256" key="1">
    <source>
        <dbReference type="SAM" id="MobiDB-lite"/>
    </source>
</evidence>
<keyword evidence="4" id="KW-1185">Reference proteome</keyword>
<dbReference type="EMBL" id="JBIRYO010000010">
    <property type="protein sequence ID" value="MFI2475257.1"/>
    <property type="molecule type" value="Genomic_DNA"/>
</dbReference>
<keyword evidence="2" id="KW-0732">Signal</keyword>
<comment type="caution">
    <text evidence="3">The sequence shown here is derived from an EMBL/GenBank/DDBJ whole genome shotgun (WGS) entry which is preliminary data.</text>
</comment>
<evidence type="ECO:0000256" key="2">
    <source>
        <dbReference type="SAM" id="SignalP"/>
    </source>
</evidence>
<evidence type="ECO:0000313" key="3">
    <source>
        <dbReference type="EMBL" id="MFI2475257.1"/>
    </source>
</evidence>
<feature type="signal peptide" evidence="2">
    <location>
        <begin position="1"/>
        <end position="25"/>
    </location>
</feature>
<name>A0ABW7X2K1_9NOCA</name>
<proteinExistence type="predicted"/>
<organism evidence="3 4">
    <name type="scientific">Nocardia xishanensis</name>
    <dbReference type="NCBI Taxonomy" id="238964"/>
    <lineage>
        <taxon>Bacteria</taxon>
        <taxon>Bacillati</taxon>
        <taxon>Actinomycetota</taxon>
        <taxon>Actinomycetes</taxon>
        <taxon>Mycobacteriales</taxon>
        <taxon>Nocardiaceae</taxon>
        <taxon>Nocardia</taxon>
    </lineage>
</organism>
<evidence type="ECO:0000313" key="4">
    <source>
        <dbReference type="Proteomes" id="UP001611415"/>
    </source>
</evidence>
<sequence length="83" mass="8171">MKPTIHAKKLVIGVVAGGLIGAAAAAPAAATPDDHTPPPPVPVSPAFAVSPPPGLLELLPTPLDCLVTTGFALFCVGITNPSI</sequence>
<feature type="chain" id="PRO_5045538124" description="Secreted protein" evidence="2">
    <location>
        <begin position="26"/>
        <end position="83"/>
    </location>
</feature>
<reference evidence="3 4" key="1">
    <citation type="submission" date="2024-10" db="EMBL/GenBank/DDBJ databases">
        <title>The Natural Products Discovery Center: Release of the First 8490 Sequenced Strains for Exploring Actinobacteria Biosynthetic Diversity.</title>
        <authorList>
            <person name="Kalkreuter E."/>
            <person name="Kautsar S.A."/>
            <person name="Yang D."/>
            <person name="Bader C.D."/>
            <person name="Teijaro C.N."/>
            <person name="Fluegel L."/>
            <person name="Davis C.M."/>
            <person name="Simpson J.R."/>
            <person name="Lauterbach L."/>
            <person name="Steele A.D."/>
            <person name="Gui C."/>
            <person name="Meng S."/>
            <person name="Li G."/>
            <person name="Viehrig K."/>
            <person name="Ye F."/>
            <person name="Su P."/>
            <person name="Kiefer A.F."/>
            <person name="Nichols A."/>
            <person name="Cepeda A.J."/>
            <person name="Yan W."/>
            <person name="Fan B."/>
            <person name="Jiang Y."/>
            <person name="Adhikari A."/>
            <person name="Zheng C.-J."/>
            <person name="Schuster L."/>
            <person name="Cowan T.M."/>
            <person name="Smanski M.J."/>
            <person name="Chevrette M.G."/>
            <person name="De Carvalho L.P.S."/>
            <person name="Shen B."/>
        </authorList>
    </citation>
    <scope>NUCLEOTIDE SEQUENCE [LARGE SCALE GENOMIC DNA]</scope>
    <source>
        <strain evidence="3 4">NPDC019275</strain>
    </source>
</reference>
<accession>A0ABW7X2K1</accession>